<feature type="coiled-coil region" evidence="2">
    <location>
        <begin position="304"/>
        <end position="345"/>
    </location>
</feature>
<dbReference type="PANTHER" id="PTHR14430:SF4">
    <property type="entry name" value="GDP_GTP EXCHANGE FACTOR SEC2 N-TERMINAL DOMAIN-CONTAINING PROTEIN"/>
    <property type="match status" value="1"/>
</dbReference>
<dbReference type="EMBL" id="SRPO01000033">
    <property type="protein sequence ID" value="KAG5946434.1"/>
    <property type="molecule type" value="Genomic_DNA"/>
</dbReference>
<feature type="compositionally biased region" description="Low complexity" evidence="3">
    <location>
        <begin position="215"/>
        <end position="231"/>
    </location>
</feature>
<dbReference type="GO" id="GO:0051286">
    <property type="term" value="C:cell tip"/>
    <property type="evidence" value="ECO:0007669"/>
    <property type="project" value="TreeGrafter"/>
</dbReference>
<comment type="caution">
    <text evidence="5">The sequence shown here is derived from an EMBL/GenBank/DDBJ whole genome shotgun (WGS) entry which is preliminary data.</text>
</comment>
<reference evidence="5 6" key="1">
    <citation type="journal article" date="2020" name="bioRxiv">
        <title>Whole genome comparisons of ergot fungi reveals the divergence and evolution of species within the genus Claviceps are the result of varying mechanisms driving genome evolution and host range expansion.</title>
        <authorList>
            <person name="Wyka S.A."/>
            <person name="Mondo S.J."/>
            <person name="Liu M."/>
            <person name="Dettman J."/>
            <person name="Nalam V."/>
            <person name="Broders K.D."/>
        </authorList>
    </citation>
    <scope>NUCLEOTIDE SEQUENCE [LARGE SCALE GENOMIC DNA]</scope>
    <source>
        <strain evidence="5 6">CCC 1485</strain>
    </source>
</reference>
<feature type="region of interest" description="Disordered" evidence="3">
    <location>
        <begin position="186"/>
        <end position="231"/>
    </location>
</feature>
<dbReference type="Proteomes" id="UP000706124">
    <property type="component" value="Unassembled WGS sequence"/>
</dbReference>
<dbReference type="GO" id="GO:0005085">
    <property type="term" value="F:guanyl-nucleotide exchange factor activity"/>
    <property type="evidence" value="ECO:0007669"/>
    <property type="project" value="InterPro"/>
</dbReference>
<sequence>MPPAAAPLTSQGLKSQAPASRALLRIYHKIARARTRFRASNQSLSHREHIIPQAKTQKQIHTHEAASTNLVCPTRPGRERERGRKIPQVEPTLASMSETTVLAMATAVQTSYCCPNCGSVNIPPTNITTTTHDPPIAQEDTPSADLLLRQAQSRIAQLEAQVTELNAKAASTVSRWADYEAELHKLRSTAPPPPPPQQQQQQQQQRPSTPRHQTDPPTTTQQSSPPSILQQGTSRISSLLYPQKSTPNLRRVDMPPPPPPASPGGASTEDLMEALSREQTLRREAEGRLSATSKEVEELSVSLFEQANEMVADERRARARLEERVGELERRDKEKKKRLERLEGAMGRIEKARHLLEA</sequence>
<dbReference type="AlphaFoldDB" id="A0A9P7SKF2"/>
<dbReference type="GO" id="GO:0070319">
    <property type="term" value="C:Golgi to plasma membrane transport vesicle"/>
    <property type="evidence" value="ECO:0007669"/>
    <property type="project" value="TreeGrafter"/>
</dbReference>
<dbReference type="Gene3D" id="6.10.140.910">
    <property type="match status" value="1"/>
</dbReference>
<evidence type="ECO:0000256" key="2">
    <source>
        <dbReference type="SAM" id="Coils"/>
    </source>
</evidence>
<feature type="coiled-coil region" evidence="2">
    <location>
        <begin position="148"/>
        <end position="175"/>
    </location>
</feature>
<evidence type="ECO:0000259" key="4">
    <source>
        <dbReference type="Pfam" id="PF06428"/>
    </source>
</evidence>
<dbReference type="GO" id="GO:0006887">
    <property type="term" value="P:exocytosis"/>
    <property type="evidence" value="ECO:0007669"/>
    <property type="project" value="TreeGrafter"/>
</dbReference>
<dbReference type="InterPro" id="IPR040351">
    <property type="entry name" value="RAB3IL/RAB3IP/Sec2"/>
</dbReference>
<dbReference type="Pfam" id="PF06428">
    <property type="entry name" value="Sec2p"/>
    <property type="match status" value="1"/>
</dbReference>
<evidence type="ECO:0000256" key="3">
    <source>
        <dbReference type="SAM" id="MobiDB-lite"/>
    </source>
</evidence>
<evidence type="ECO:0000313" key="5">
    <source>
        <dbReference type="EMBL" id="KAG5946434.1"/>
    </source>
</evidence>
<feature type="domain" description="GDP/GTP exchange factor Sec2 N-terminal" evidence="4">
    <location>
        <begin position="268"/>
        <end position="343"/>
    </location>
</feature>
<organism evidence="5 6">
    <name type="scientific">Claviceps pazoutovae</name>
    <dbReference type="NCBI Taxonomy" id="1649127"/>
    <lineage>
        <taxon>Eukaryota</taxon>
        <taxon>Fungi</taxon>
        <taxon>Dikarya</taxon>
        <taxon>Ascomycota</taxon>
        <taxon>Pezizomycotina</taxon>
        <taxon>Sordariomycetes</taxon>
        <taxon>Hypocreomycetidae</taxon>
        <taxon>Hypocreales</taxon>
        <taxon>Clavicipitaceae</taxon>
        <taxon>Claviceps</taxon>
    </lineage>
</organism>
<gene>
    <name evidence="5" type="ORF">E4U60_004091</name>
</gene>
<feature type="region of interest" description="Disordered" evidence="3">
    <location>
        <begin position="246"/>
        <end position="268"/>
    </location>
</feature>
<dbReference type="PANTHER" id="PTHR14430">
    <property type="entry name" value="RABIN3-RELATED"/>
    <property type="match status" value="1"/>
</dbReference>
<dbReference type="InterPro" id="IPR009449">
    <property type="entry name" value="Sec2_N"/>
</dbReference>
<name>A0A9P7SKF2_9HYPO</name>
<accession>A0A9P7SKF2</accession>
<dbReference type="SUPFAM" id="SSF144284">
    <property type="entry name" value="Sec2 N-terminal region"/>
    <property type="match status" value="1"/>
</dbReference>
<proteinExistence type="predicted"/>
<dbReference type="OrthoDB" id="5560525at2759"/>
<keyword evidence="1 2" id="KW-0175">Coiled coil</keyword>
<evidence type="ECO:0000256" key="1">
    <source>
        <dbReference type="ARBA" id="ARBA00023054"/>
    </source>
</evidence>
<protein>
    <recommendedName>
        <fullName evidence="4">GDP/GTP exchange factor Sec2 N-terminal domain-containing protein</fullName>
    </recommendedName>
</protein>
<keyword evidence="6" id="KW-1185">Reference proteome</keyword>
<evidence type="ECO:0000313" key="6">
    <source>
        <dbReference type="Proteomes" id="UP000706124"/>
    </source>
</evidence>